<feature type="domain" description="DUF6924" evidence="1">
    <location>
        <begin position="25"/>
        <end position="140"/>
    </location>
</feature>
<accession>A0A6A4RJT4</accession>
<dbReference type="RefSeq" id="WP_158977536.1">
    <property type="nucleotide sequence ID" value="NZ_WSFO01000002.1"/>
</dbReference>
<evidence type="ECO:0000259" key="1">
    <source>
        <dbReference type="Pfam" id="PF21962"/>
    </source>
</evidence>
<dbReference type="Pfam" id="PF21962">
    <property type="entry name" value="DUF6924"/>
    <property type="match status" value="1"/>
</dbReference>
<dbReference type="Proteomes" id="UP000441586">
    <property type="component" value="Unassembled WGS sequence"/>
</dbReference>
<name>A0A6A4RJT4_9RHOB</name>
<evidence type="ECO:0000313" key="2">
    <source>
        <dbReference type="EMBL" id="KAE9631644.1"/>
    </source>
</evidence>
<protein>
    <recommendedName>
        <fullName evidence="1">DUF6924 domain-containing protein</fullName>
    </recommendedName>
</protein>
<organism evidence="2 3">
    <name type="scientific">Parasedimentitalea maritima</name>
    <dbReference type="NCBI Taxonomy" id="2578117"/>
    <lineage>
        <taxon>Bacteria</taxon>
        <taxon>Pseudomonadati</taxon>
        <taxon>Pseudomonadota</taxon>
        <taxon>Alphaproteobacteria</taxon>
        <taxon>Rhodobacterales</taxon>
        <taxon>Paracoccaceae</taxon>
        <taxon>Parasedimentitalea</taxon>
    </lineage>
</organism>
<sequence length="146" mass="16562">MKTVICLFVRENILEDSASPMVLITDVNAVKWRKLCEDSLVENEMGFRADLRLVDAQRFVGSDEETLREAFPYPEAVVIFAVDELTLSQEGRPVLCIDPESQAASFRADLNEIWQVENNLSTGNLLFEEIVEECVEDGYLKPLAEF</sequence>
<comment type="caution">
    <text evidence="2">The sequence shown here is derived from an EMBL/GenBank/DDBJ whole genome shotgun (WGS) entry which is preliminary data.</text>
</comment>
<dbReference type="AlphaFoldDB" id="A0A6A4RJT4"/>
<proteinExistence type="predicted"/>
<dbReference type="InterPro" id="IPR053832">
    <property type="entry name" value="DUF6924"/>
</dbReference>
<evidence type="ECO:0000313" key="3">
    <source>
        <dbReference type="Proteomes" id="UP000441586"/>
    </source>
</evidence>
<reference evidence="2 3" key="1">
    <citation type="submission" date="2019-12" db="EMBL/GenBank/DDBJ databases">
        <authorList>
            <person name="Zhang Y.-J."/>
        </authorList>
    </citation>
    <scope>NUCLEOTIDE SEQUENCE [LARGE SCALE GENOMIC DNA]</scope>
    <source>
        <strain evidence="2 3">H18S-6</strain>
    </source>
</reference>
<dbReference type="EMBL" id="WSFO01000002">
    <property type="protein sequence ID" value="KAE9631644.1"/>
    <property type="molecule type" value="Genomic_DNA"/>
</dbReference>
<gene>
    <name evidence="2" type="ORF">GP644_04855</name>
</gene>